<proteinExistence type="predicted"/>
<organism evidence="1 2">
    <name type="scientific">Heyndrickxia coagulans 36D1</name>
    <dbReference type="NCBI Taxonomy" id="345219"/>
    <lineage>
        <taxon>Bacteria</taxon>
        <taxon>Bacillati</taxon>
        <taxon>Bacillota</taxon>
        <taxon>Bacilli</taxon>
        <taxon>Bacillales</taxon>
        <taxon>Bacillaceae</taxon>
        <taxon>Heyndrickxia</taxon>
    </lineage>
</organism>
<dbReference type="AlphaFoldDB" id="G2THB9"/>
<name>G2THB9_HEYCO</name>
<sequence>MKMETGNETRLIQRIGHTDYRRICLTEESLKTRTKSSNPFIIEKLNTKKAQLNHCAF</sequence>
<reference evidence="1 2" key="1">
    <citation type="journal article" date="2011" name="Stand. Genomic Sci.">
        <title>Complete Genome Sequence of a thermotolerant sporogenic lactic acid bacterium, Bacillus coagulans strain 36D1.</title>
        <authorList>
            <person name="Rhee M.S."/>
            <person name="Moritz B.E."/>
            <person name="Xie G."/>
            <person name="Glavina Del Rio T."/>
            <person name="Dalin E."/>
            <person name="Tice H."/>
            <person name="Bruce D."/>
            <person name="Goodwin L."/>
            <person name="Chertkov O."/>
            <person name="Brettin T."/>
            <person name="Han C."/>
            <person name="Detter C."/>
            <person name="Pitluck S."/>
            <person name="Land M.L."/>
            <person name="Patel M."/>
            <person name="Ou M."/>
            <person name="Harbrucker R."/>
            <person name="Ingram L.O."/>
            <person name="Shanmugam K.T."/>
        </authorList>
    </citation>
    <scope>NUCLEOTIDE SEQUENCE [LARGE SCALE GENOMIC DNA]</scope>
    <source>
        <strain evidence="1 2">36D1</strain>
    </source>
</reference>
<accession>G2THB9</accession>
<dbReference type="Proteomes" id="UP000009283">
    <property type="component" value="Chromosome"/>
</dbReference>
<evidence type="ECO:0000313" key="1">
    <source>
        <dbReference type="EMBL" id="AEP00019.1"/>
    </source>
</evidence>
<protein>
    <submittedName>
        <fullName evidence="1">Uncharacterized protein</fullName>
    </submittedName>
</protein>
<gene>
    <name evidence="1" type="ORF">Bcoa_0801</name>
</gene>
<evidence type="ECO:0000313" key="2">
    <source>
        <dbReference type="Proteomes" id="UP000009283"/>
    </source>
</evidence>
<dbReference type="HOGENOM" id="CLU_2986899_0_0_9"/>
<dbReference type="EMBL" id="CP003056">
    <property type="protein sequence ID" value="AEP00019.1"/>
    <property type="molecule type" value="Genomic_DNA"/>
</dbReference>
<dbReference type="KEGG" id="bag:Bcoa_0801"/>